<dbReference type="PROSITE" id="PS50003">
    <property type="entry name" value="PH_DOMAIN"/>
    <property type="match status" value="2"/>
</dbReference>
<dbReference type="PANTHER" id="PTHR47644:SF1">
    <property type="entry name" value="PDZ DOMAIN-CONTAINING PROTEIN"/>
    <property type="match status" value="1"/>
</dbReference>
<name>A0A7J7IZS0_BUGNE</name>
<dbReference type="InterPro" id="IPR036034">
    <property type="entry name" value="PDZ_sf"/>
</dbReference>
<protein>
    <submittedName>
        <fullName evidence="4">Uncharacterized protein</fullName>
    </submittedName>
</protein>
<dbReference type="PANTHER" id="PTHR47644">
    <property type="entry name" value="AGAP008221-PA"/>
    <property type="match status" value="1"/>
</dbReference>
<feature type="domain" description="PH" evidence="2">
    <location>
        <begin position="297"/>
        <end position="395"/>
    </location>
</feature>
<evidence type="ECO:0000256" key="1">
    <source>
        <dbReference type="SAM" id="MobiDB-lite"/>
    </source>
</evidence>
<feature type="compositionally biased region" description="Acidic residues" evidence="1">
    <location>
        <begin position="27"/>
        <end position="41"/>
    </location>
</feature>
<evidence type="ECO:0000259" key="3">
    <source>
        <dbReference type="PROSITE" id="PS50106"/>
    </source>
</evidence>
<dbReference type="OrthoDB" id="2157866at2759"/>
<evidence type="ECO:0000313" key="5">
    <source>
        <dbReference type="Proteomes" id="UP000593567"/>
    </source>
</evidence>
<dbReference type="Gene3D" id="2.30.42.10">
    <property type="match status" value="1"/>
</dbReference>
<dbReference type="InterPro" id="IPR001849">
    <property type="entry name" value="PH_domain"/>
</dbReference>
<sequence>MKEMNEESKEENVGLQLNDAFSFLTCEEEGEGNCTSGEEDVITNLQSSHSASTNQSAGGQLDSADQLADSNHAAEELLDTQGYQDQSHENGDKVVMRRQNSVTTNGADDDDDIGVYAESVRTSVWRFVKEDDWESFDETLPHGGNEDSKESLERSDSVSTTISEKEFVYHRPYAEISTRQVQRKSSLQTFARANSWEITAEKVVNFSSKENSQGLGFHIIGSHPTKVSTIVQGSAAEKAGIKVDDVILAINYESVLQFSHDKIVQLLVNAKNSDVTIEFCRESSFSGTTGDETDRAGTVYSAYAYRLANSTFNLWKKRWLVLKSDNCLYYYKSEHDKEILGAIPLSGYTLQRVVDNKRLKDHAFKLVHHTKTYIFAAMDNNELSRWASLLNKATAEESSMDNWIDASAHNVRLPALSISNVDCSGYLHKMGGHYKSWKKRYCVLKDGCLFYYCDVNSRSAQGVAHLHGYTTNANPVTNKKNAFDLVPPESKMRTFHFYAETKVDQERWLRAMKLSIGRWVLVT</sequence>
<accession>A0A7J7IZS0</accession>
<dbReference type="SUPFAM" id="SSF50729">
    <property type="entry name" value="PH domain-like"/>
    <property type="match status" value="2"/>
</dbReference>
<organism evidence="4 5">
    <name type="scientific">Bugula neritina</name>
    <name type="common">Brown bryozoan</name>
    <name type="synonym">Sertularia neritina</name>
    <dbReference type="NCBI Taxonomy" id="10212"/>
    <lineage>
        <taxon>Eukaryota</taxon>
        <taxon>Metazoa</taxon>
        <taxon>Spiralia</taxon>
        <taxon>Lophotrochozoa</taxon>
        <taxon>Bryozoa</taxon>
        <taxon>Gymnolaemata</taxon>
        <taxon>Cheilostomatida</taxon>
        <taxon>Flustrina</taxon>
        <taxon>Buguloidea</taxon>
        <taxon>Bugulidae</taxon>
        <taxon>Bugula</taxon>
    </lineage>
</organism>
<dbReference type="SUPFAM" id="SSF50156">
    <property type="entry name" value="PDZ domain-like"/>
    <property type="match status" value="1"/>
</dbReference>
<dbReference type="Proteomes" id="UP000593567">
    <property type="component" value="Unassembled WGS sequence"/>
</dbReference>
<dbReference type="CDD" id="cd00136">
    <property type="entry name" value="PDZ_canonical"/>
    <property type="match status" value="1"/>
</dbReference>
<dbReference type="SMART" id="SM00228">
    <property type="entry name" value="PDZ"/>
    <property type="match status" value="1"/>
</dbReference>
<feature type="domain" description="PH" evidence="2">
    <location>
        <begin position="420"/>
        <end position="517"/>
    </location>
</feature>
<feature type="region of interest" description="Disordered" evidence="1">
    <location>
        <begin position="136"/>
        <end position="157"/>
    </location>
</feature>
<dbReference type="SMART" id="SM00233">
    <property type="entry name" value="PH"/>
    <property type="match status" value="2"/>
</dbReference>
<dbReference type="Pfam" id="PF00169">
    <property type="entry name" value="PH"/>
    <property type="match status" value="2"/>
</dbReference>
<dbReference type="EMBL" id="VXIV02003268">
    <property type="protein sequence ID" value="KAF6018921.1"/>
    <property type="molecule type" value="Genomic_DNA"/>
</dbReference>
<feature type="compositionally biased region" description="Polar residues" evidence="1">
    <location>
        <begin position="43"/>
        <end position="58"/>
    </location>
</feature>
<reference evidence="4" key="1">
    <citation type="submission" date="2020-06" db="EMBL/GenBank/DDBJ databases">
        <title>Draft genome of Bugula neritina, a colonial animal packing powerful symbionts and potential medicines.</title>
        <authorList>
            <person name="Rayko M."/>
        </authorList>
    </citation>
    <scope>NUCLEOTIDE SEQUENCE [LARGE SCALE GENOMIC DNA]</scope>
    <source>
        <strain evidence="4">Kwan_BN1</strain>
    </source>
</reference>
<proteinExistence type="predicted"/>
<dbReference type="Gene3D" id="2.30.29.30">
    <property type="entry name" value="Pleckstrin-homology domain (PH domain)/Phosphotyrosine-binding domain (PTB)"/>
    <property type="match status" value="2"/>
</dbReference>
<feature type="region of interest" description="Disordered" evidence="1">
    <location>
        <begin position="27"/>
        <end position="63"/>
    </location>
</feature>
<dbReference type="InterPro" id="IPR001478">
    <property type="entry name" value="PDZ"/>
</dbReference>
<evidence type="ECO:0000259" key="2">
    <source>
        <dbReference type="PROSITE" id="PS50003"/>
    </source>
</evidence>
<keyword evidence="5" id="KW-1185">Reference proteome</keyword>
<dbReference type="PROSITE" id="PS50106">
    <property type="entry name" value="PDZ"/>
    <property type="match status" value="1"/>
</dbReference>
<gene>
    <name evidence="4" type="ORF">EB796_022742</name>
</gene>
<feature type="domain" description="PDZ" evidence="3">
    <location>
        <begin position="203"/>
        <end position="270"/>
    </location>
</feature>
<dbReference type="InterPro" id="IPR011993">
    <property type="entry name" value="PH-like_dom_sf"/>
</dbReference>
<dbReference type="AlphaFoldDB" id="A0A7J7IZS0"/>
<evidence type="ECO:0000313" key="4">
    <source>
        <dbReference type="EMBL" id="KAF6018921.1"/>
    </source>
</evidence>
<dbReference type="Pfam" id="PF00595">
    <property type="entry name" value="PDZ"/>
    <property type="match status" value="1"/>
</dbReference>
<comment type="caution">
    <text evidence="4">The sequence shown here is derived from an EMBL/GenBank/DDBJ whole genome shotgun (WGS) entry which is preliminary data.</text>
</comment>
<feature type="compositionally biased region" description="Basic and acidic residues" evidence="1">
    <location>
        <begin position="144"/>
        <end position="156"/>
    </location>
</feature>